<keyword evidence="5 6" id="KW-0804">Transcription</keyword>
<dbReference type="GO" id="GO:0003723">
    <property type="term" value="F:RNA binding"/>
    <property type="evidence" value="ECO:0007669"/>
    <property type="project" value="UniProtKB-UniRule"/>
</dbReference>
<sequence length="138" mass="16361">MIPIQRRKARELAIQAIYAWQISKNIIISEIEKYVIQQNKKHLLDEKYFHEIFTGVIKNVRYLDNIIYPYISNKNKRIDPIEKAILRLSSHEITQRLDVPYRVIINEGIELAKIFGSQKSHKFINGVLDKIIKKNNFI</sequence>
<reference evidence="8 9" key="1">
    <citation type="submission" date="2019-02" db="EMBL/GenBank/DDBJ databases">
        <authorList>
            <person name="Manzano-Marin A."/>
            <person name="Manzano-Marin A."/>
        </authorList>
    </citation>
    <scope>NUCLEOTIDE SEQUENCE [LARGE SCALE GENOMIC DNA]</scope>
    <source>
        <strain evidence="8 9">BuCicuneomaculata</strain>
    </source>
</reference>
<dbReference type="Gene3D" id="1.10.940.10">
    <property type="entry name" value="NusB-like"/>
    <property type="match status" value="1"/>
</dbReference>
<dbReference type="HAMAP" id="MF_00073">
    <property type="entry name" value="NusB"/>
    <property type="match status" value="1"/>
</dbReference>
<comment type="similarity">
    <text evidence="1 6">Belongs to the NusB family.</text>
</comment>
<dbReference type="Pfam" id="PF01029">
    <property type="entry name" value="NusB"/>
    <property type="match status" value="1"/>
</dbReference>
<keyword evidence="2 6" id="KW-0889">Transcription antitermination</keyword>
<evidence type="ECO:0000313" key="9">
    <source>
        <dbReference type="Proteomes" id="UP000294404"/>
    </source>
</evidence>
<evidence type="ECO:0000256" key="1">
    <source>
        <dbReference type="ARBA" id="ARBA00005952"/>
    </source>
</evidence>
<dbReference type="GO" id="GO:0031564">
    <property type="term" value="P:transcription antitermination"/>
    <property type="evidence" value="ECO:0007669"/>
    <property type="project" value="UniProtKB-KW"/>
</dbReference>
<dbReference type="Proteomes" id="UP000294404">
    <property type="component" value="Chromosome"/>
</dbReference>
<dbReference type="NCBIfam" id="TIGR01951">
    <property type="entry name" value="nusB"/>
    <property type="match status" value="1"/>
</dbReference>
<evidence type="ECO:0000256" key="2">
    <source>
        <dbReference type="ARBA" id="ARBA00022814"/>
    </source>
</evidence>
<evidence type="ECO:0000256" key="5">
    <source>
        <dbReference type="ARBA" id="ARBA00023163"/>
    </source>
</evidence>
<dbReference type="PANTHER" id="PTHR11078">
    <property type="entry name" value="N UTILIZATION SUBSTANCE PROTEIN B-RELATED"/>
    <property type="match status" value="1"/>
</dbReference>
<gene>
    <name evidence="6 8" type="primary">nusB</name>
    <name evidence="8" type="ORF">BUCICUMA2628_294</name>
</gene>
<dbReference type="EMBL" id="LR217695">
    <property type="protein sequence ID" value="VFP78273.1"/>
    <property type="molecule type" value="Genomic_DNA"/>
</dbReference>
<dbReference type="OrthoDB" id="9789556at2"/>
<organism evidence="8 9">
    <name type="scientific">Buchnera aphidicola</name>
    <name type="common">Cinara cuneomaculata</name>
    <dbReference type="NCBI Taxonomy" id="1660040"/>
    <lineage>
        <taxon>Bacteria</taxon>
        <taxon>Pseudomonadati</taxon>
        <taxon>Pseudomonadota</taxon>
        <taxon>Gammaproteobacteria</taxon>
        <taxon>Enterobacterales</taxon>
        <taxon>Erwiniaceae</taxon>
        <taxon>Buchnera</taxon>
    </lineage>
</organism>
<dbReference type="AlphaFoldDB" id="A0A451CYC8"/>
<dbReference type="GO" id="GO:0005829">
    <property type="term" value="C:cytosol"/>
    <property type="evidence" value="ECO:0007669"/>
    <property type="project" value="TreeGrafter"/>
</dbReference>
<name>A0A451CYC8_9GAMM</name>
<keyword evidence="3 6" id="KW-0694">RNA-binding</keyword>
<dbReference type="InterPro" id="IPR006027">
    <property type="entry name" value="NusB_RsmB_TIM44"/>
</dbReference>
<dbReference type="SUPFAM" id="SSF48013">
    <property type="entry name" value="NusB-like"/>
    <property type="match status" value="1"/>
</dbReference>
<dbReference type="PANTHER" id="PTHR11078:SF3">
    <property type="entry name" value="ANTITERMINATION NUSB DOMAIN-CONTAINING PROTEIN"/>
    <property type="match status" value="1"/>
</dbReference>
<protein>
    <recommendedName>
        <fullName evidence="6">Transcription antitermination protein NusB</fullName>
    </recommendedName>
    <alternativeName>
        <fullName evidence="6">Antitermination factor NusB</fullName>
    </alternativeName>
</protein>
<dbReference type="InterPro" id="IPR035926">
    <property type="entry name" value="NusB-like_sf"/>
</dbReference>
<evidence type="ECO:0000256" key="4">
    <source>
        <dbReference type="ARBA" id="ARBA00023015"/>
    </source>
</evidence>
<dbReference type="InterPro" id="IPR011605">
    <property type="entry name" value="NusB_fam"/>
</dbReference>
<evidence type="ECO:0000259" key="7">
    <source>
        <dbReference type="Pfam" id="PF01029"/>
    </source>
</evidence>
<dbReference type="GO" id="GO:0006353">
    <property type="term" value="P:DNA-templated transcription termination"/>
    <property type="evidence" value="ECO:0007669"/>
    <property type="project" value="UniProtKB-UniRule"/>
</dbReference>
<feature type="domain" description="NusB/RsmB/TIM44" evidence="7">
    <location>
        <begin position="7"/>
        <end position="133"/>
    </location>
</feature>
<evidence type="ECO:0000256" key="6">
    <source>
        <dbReference type="HAMAP-Rule" id="MF_00073"/>
    </source>
</evidence>
<evidence type="ECO:0000313" key="8">
    <source>
        <dbReference type="EMBL" id="VFP78273.1"/>
    </source>
</evidence>
<accession>A0A451CYC8</accession>
<keyword evidence="4 6" id="KW-0805">Transcription regulation</keyword>
<comment type="function">
    <text evidence="6">Involved in transcription antitermination. Required for transcription of ribosomal RNA (rRNA) genes. Binds specifically to the boxA antiterminator sequence of the ribosomal RNA (rrn) operons.</text>
</comment>
<dbReference type="RefSeq" id="WP_154027570.1">
    <property type="nucleotide sequence ID" value="NZ_LR217695.1"/>
</dbReference>
<proteinExistence type="inferred from homology"/>
<evidence type="ECO:0000256" key="3">
    <source>
        <dbReference type="ARBA" id="ARBA00022884"/>
    </source>
</evidence>